<evidence type="ECO:0000313" key="3">
    <source>
        <dbReference type="Proteomes" id="UP000065151"/>
    </source>
</evidence>
<dbReference type="PANTHER" id="PTHR43319">
    <property type="entry name" value="BETA-LACTAMASE-RELATED"/>
    <property type="match status" value="1"/>
</dbReference>
<dbReference type="InterPro" id="IPR001466">
    <property type="entry name" value="Beta-lactam-related"/>
</dbReference>
<reference evidence="2 3" key="1">
    <citation type="submission" date="2015-12" db="EMBL/GenBank/DDBJ databases">
        <authorList>
            <person name="Shamseldin A."/>
            <person name="Moawad H."/>
            <person name="Abd El-Rahim W.M."/>
            <person name="Sadowsky M.J."/>
        </authorList>
    </citation>
    <scope>NUCLEOTIDE SEQUENCE [LARGE SCALE GENOMIC DNA]</scope>
    <source>
        <strain evidence="2 3">Ar51</strain>
    </source>
</reference>
<dbReference type="EMBL" id="CP013747">
    <property type="protein sequence ID" value="ALV39821.1"/>
    <property type="molecule type" value="Genomic_DNA"/>
</dbReference>
<dbReference type="Pfam" id="PF00144">
    <property type="entry name" value="Beta-lactamase"/>
    <property type="match status" value="1"/>
</dbReference>
<feature type="domain" description="Beta-lactamase-related" evidence="1">
    <location>
        <begin position="31"/>
        <end position="360"/>
    </location>
</feature>
<dbReference type="PANTHER" id="PTHR43319:SF3">
    <property type="entry name" value="BETA-LACTAMASE-RELATED DOMAIN-CONTAINING PROTEIN"/>
    <property type="match status" value="1"/>
</dbReference>
<organism evidence="2">
    <name type="scientific">Pseudarthrobacter sulfonivorans</name>
    <dbReference type="NCBI Taxonomy" id="121292"/>
    <lineage>
        <taxon>Bacteria</taxon>
        <taxon>Bacillati</taxon>
        <taxon>Actinomycetota</taxon>
        <taxon>Actinomycetes</taxon>
        <taxon>Micrococcales</taxon>
        <taxon>Micrococcaceae</taxon>
        <taxon>Pseudarthrobacter</taxon>
    </lineage>
</organism>
<dbReference type="AlphaFoldDB" id="A0A0U3Q6B3"/>
<dbReference type="KEGG" id="psul:AU252_00460"/>
<dbReference type="STRING" id="121292.AU252_00460"/>
<dbReference type="Gene3D" id="3.40.710.10">
    <property type="entry name" value="DD-peptidase/beta-lactamase superfamily"/>
    <property type="match status" value="1"/>
</dbReference>
<name>A0A0U3Q6B3_9MICC</name>
<protein>
    <recommendedName>
        <fullName evidence="1">Beta-lactamase-related domain-containing protein</fullName>
    </recommendedName>
</protein>
<dbReference type="RefSeq" id="WP_058929038.1">
    <property type="nucleotide sequence ID" value="NZ_CP013747.1"/>
</dbReference>
<dbReference type="InterPro" id="IPR012338">
    <property type="entry name" value="Beta-lactam/transpept-like"/>
</dbReference>
<accession>A0A0U3Q6B3</accession>
<dbReference type="InterPro" id="IPR052907">
    <property type="entry name" value="Beta-lactamase/esterase"/>
</dbReference>
<sequence length="388" mass="41493">MSAVTAPTHNHSTGTTAPGFEDVRAEFDGYLADDPNYSAQLAVYWKGQLVVNLAGGDGLRNDTLTGTFSATKGVAAIALGTLIRSGALDLDQTVVHYWPEFATHGKEKILVRQLLSHQAGLVNVDAGLENEDILDSRRAAPKLAAQRPYWRPGTAFGYHGLTIGTFMEELVRRITGQSLQELYEDSIRAPRDIDFWLALPPSQEDRYEALRPAHPTAEQLAMISQSPTSPDGLGALMFNGVNNLVPPNLGPYSPNLREVRAAGPAALGGVGSARGLAQVYAAAIGLLGEALLDPDTVAEMGQQQVWGVDRVLNFPTAFGVVFMKPHPGSDFGSFRAFGHDGAGGALGYADPLYDVSFGYIPLQMQLPGGADTRALHLSQTVRTAIRQS</sequence>
<gene>
    <name evidence="2" type="ORF">AU252_00460</name>
</gene>
<evidence type="ECO:0000259" key="1">
    <source>
        <dbReference type="Pfam" id="PF00144"/>
    </source>
</evidence>
<proteinExistence type="predicted"/>
<dbReference type="Proteomes" id="UP000065151">
    <property type="component" value="Chromosome"/>
</dbReference>
<dbReference type="SUPFAM" id="SSF56601">
    <property type="entry name" value="beta-lactamase/transpeptidase-like"/>
    <property type="match status" value="1"/>
</dbReference>
<evidence type="ECO:0000313" key="2">
    <source>
        <dbReference type="EMBL" id="ALV39821.1"/>
    </source>
</evidence>